<dbReference type="InterPro" id="IPR043502">
    <property type="entry name" value="DNA/RNA_pol_sf"/>
</dbReference>
<protein>
    <recommendedName>
        <fullName evidence="2">ribonuclease H</fullName>
        <ecNumber evidence="2">3.1.26.4</ecNumber>
    </recommendedName>
</protein>
<feature type="domain" description="Reverse transcriptase" evidence="4">
    <location>
        <begin position="234"/>
        <end position="373"/>
    </location>
</feature>
<dbReference type="PANTHER" id="PTHR24559">
    <property type="entry name" value="TRANSPOSON TY3-I GAG-POL POLYPROTEIN"/>
    <property type="match status" value="1"/>
</dbReference>
<dbReference type="Gene3D" id="3.10.10.10">
    <property type="entry name" value="HIV Type 1 Reverse Transcriptase, subunit A, domain 1"/>
    <property type="match status" value="1"/>
</dbReference>
<sequence>MTDPAEPDSLRNAVALQGAAIGRHGDILQRVMEGLQSLSDHHHRTYQSLMEQFRGMSMGQPTTAAPAPDQGGLAASAALPVTSTAPREPNLPPPERYSGDPRTCRSFLSKCSLIFELQPSSFQSERSKVAYIVSLMSGRAGTWATAVWEQQTPICSSLAAFMAEIKKVFESPLSGREAARKLLRLRQGSLSVSDYAVDFRTLAADSSWNSDSLFNAFLNGLSDEAMEAYVESSLAAGIIRPLSSSAGAGFFFVDKRDKYLRRCIDNRGLDDITIKNRYPLPLISSAFELLQGATVFSKLDLQNAYHLVRIREGDEWKTAFNTANGHYEYLVMPFGLTNAPAVFQALVNDVFQDMLNRCVFVYLDDILVFSRSA</sequence>
<feature type="region of interest" description="Disordered" evidence="3">
    <location>
        <begin position="81"/>
        <end position="101"/>
    </location>
</feature>
<evidence type="ECO:0000256" key="1">
    <source>
        <dbReference type="ARBA" id="ARBA00010879"/>
    </source>
</evidence>
<dbReference type="Pfam" id="PF00078">
    <property type="entry name" value="RVT_1"/>
    <property type="match status" value="1"/>
</dbReference>
<reference evidence="5" key="3">
    <citation type="submission" date="2025-09" db="UniProtKB">
        <authorList>
            <consortium name="Ensembl"/>
        </authorList>
    </citation>
    <scope>IDENTIFICATION</scope>
</reference>
<accession>A0AAQ4P354</accession>
<dbReference type="Gene3D" id="3.30.70.270">
    <property type="match status" value="1"/>
</dbReference>
<reference evidence="5" key="2">
    <citation type="submission" date="2025-08" db="UniProtKB">
        <authorList>
            <consortium name="Ensembl"/>
        </authorList>
    </citation>
    <scope>IDENTIFICATION</scope>
</reference>
<dbReference type="GeneTree" id="ENSGT00970000196460"/>
<evidence type="ECO:0000256" key="3">
    <source>
        <dbReference type="SAM" id="MobiDB-lite"/>
    </source>
</evidence>
<dbReference type="InterPro" id="IPR005162">
    <property type="entry name" value="Retrotrans_gag_dom"/>
</dbReference>
<evidence type="ECO:0000313" key="6">
    <source>
        <dbReference type="Proteomes" id="UP000007635"/>
    </source>
</evidence>
<evidence type="ECO:0000259" key="4">
    <source>
        <dbReference type="PROSITE" id="PS50878"/>
    </source>
</evidence>
<dbReference type="Proteomes" id="UP000007635">
    <property type="component" value="Chromosome VIII"/>
</dbReference>
<dbReference type="PROSITE" id="PS50878">
    <property type="entry name" value="RT_POL"/>
    <property type="match status" value="1"/>
</dbReference>
<dbReference type="InterPro" id="IPR043128">
    <property type="entry name" value="Rev_trsase/Diguanyl_cyclase"/>
</dbReference>
<dbReference type="CDD" id="cd01647">
    <property type="entry name" value="RT_LTR"/>
    <property type="match status" value="1"/>
</dbReference>
<dbReference type="InterPro" id="IPR000477">
    <property type="entry name" value="RT_dom"/>
</dbReference>
<proteinExistence type="inferred from homology"/>
<dbReference type="GO" id="GO:0004523">
    <property type="term" value="F:RNA-DNA hybrid ribonuclease activity"/>
    <property type="evidence" value="ECO:0007669"/>
    <property type="project" value="UniProtKB-EC"/>
</dbReference>
<name>A0AAQ4P354_GASAC</name>
<dbReference type="AlphaFoldDB" id="A0AAQ4P354"/>
<dbReference type="PANTHER" id="PTHR24559:SF440">
    <property type="entry name" value="RIBONUCLEASE H"/>
    <property type="match status" value="1"/>
</dbReference>
<dbReference type="Pfam" id="PF03732">
    <property type="entry name" value="Retrotrans_gag"/>
    <property type="match status" value="1"/>
</dbReference>
<dbReference type="EC" id="3.1.26.4" evidence="2"/>
<reference evidence="5 6" key="1">
    <citation type="journal article" date="2021" name="G3 (Bethesda)">
        <title>Improved contiguity of the threespine stickleback genome using long-read sequencing.</title>
        <authorList>
            <person name="Nath S."/>
            <person name="Shaw D.E."/>
            <person name="White M.A."/>
        </authorList>
    </citation>
    <scope>NUCLEOTIDE SEQUENCE [LARGE SCALE GENOMIC DNA]</scope>
    <source>
        <strain evidence="5 6">Lake Benthic</strain>
    </source>
</reference>
<comment type="similarity">
    <text evidence="1">Belongs to the beta type-B retroviral polymerase family. HERV class-II K(HML-2) pol subfamily.</text>
</comment>
<keyword evidence="6" id="KW-1185">Reference proteome</keyword>
<dbReference type="SUPFAM" id="SSF56672">
    <property type="entry name" value="DNA/RNA polymerases"/>
    <property type="match status" value="1"/>
</dbReference>
<dbReference type="InterPro" id="IPR053134">
    <property type="entry name" value="RNA-dir_DNA_polymerase"/>
</dbReference>
<evidence type="ECO:0000256" key="2">
    <source>
        <dbReference type="ARBA" id="ARBA00012180"/>
    </source>
</evidence>
<dbReference type="Ensembl" id="ENSGACT00000071131.1">
    <property type="protein sequence ID" value="ENSGACP00000033226.1"/>
    <property type="gene ID" value="ENSGACG00000026527.1"/>
</dbReference>
<organism evidence="5 6">
    <name type="scientific">Gasterosteus aculeatus aculeatus</name>
    <name type="common">three-spined stickleback</name>
    <dbReference type="NCBI Taxonomy" id="481459"/>
    <lineage>
        <taxon>Eukaryota</taxon>
        <taxon>Metazoa</taxon>
        <taxon>Chordata</taxon>
        <taxon>Craniata</taxon>
        <taxon>Vertebrata</taxon>
        <taxon>Euteleostomi</taxon>
        <taxon>Actinopterygii</taxon>
        <taxon>Neopterygii</taxon>
        <taxon>Teleostei</taxon>
        <taxon>Neoteleostei</taxon>
        <taxon>Acanthomorphata</taxon>
        <taxon>Eupercaria</taxon>
        <taxon>Perciformes</taxon>
        <taxon>Cottioidei</taxon>
        <taxon>Gasterosteales</taxon>
        <taxon>Gasterosteidae</taxon>
        <taxon>Gasterosteus</taxon>
    </lineage>
</organism>
<evidence type="ECO:0000313" key="5">
    <source>
        <dbReference type="Ensembl" id="ENSGACP00000033226.1"/>
    </source>
</evidence>